<comment type="caution">
    <text evidence="1">The sequence shown here is derived from an EMBL/GenBank/DDBJ whole genome shotgun (WGS) entry which is preliminary data.</text>
</comment>
<reference evidence="1" key="1">
    <citation type="journal article" date="2014" name="Front. Microbiol.">
        <title>High frequency of phylogenetically diverse reductive dehalogenase-homologous genes in deep subseafloor sedimentary metagenomes.</title>
        <authorList>
            <person name="Kawai M."/>
            <person name="Futagami T."/>
            <person name="Toyoda A."/>
            <person name="Takaki Y."/>
            <person name="Nishi S."/>
            <person name="Hori S."/>
            <person name="Arai W."/>
            <person name="Tsubouchi T."/>
            <person name="Morono Y."/>
            <person name="Uchiyama I."/>
            <person name="Ito T."/>
            <person name="Fujiyama A."/>
            <person name="Inagaki F."/>
            <person name="Takami H."/>
        </authorList>
    </citation>
    <scope>NUCLEOTIDE SEQUENCE</scope>
    <source>
        <strain evidence="1">Expedition CK06-06</strain>
    </source>
</reference>
<feature type="non-terminal residue" evidence="1">
    <location>
        <position position="1"/>
    </location>
</feature>
<sequence>DRIDDDEPYRIALNKIISKFESTYESQMITWKGDIRPFRQFALEILQVYPYRTFSLKMIPKLVTKSDATPDYQAPIPWSVGETDEKLQIVLGYINGKRTIEEIMNQSEFEDSEILAILSMLDKYNWITLARKLEDSSILEYWNHIQICKIERKFLDYCERKLSKSS</sequence>
<protein>
    <submittedName>
        <fullName evidence="1">Uncharacterized protein</fullName>
    </submittedName>
</protein>
<organism evidence="1">
    <name type="scientific">marine sediment metagenome</name>
    <dbReference type="NCBI Taxonomy" id="412755"/>
    <lineage>
        <taxon>unclassified sequences</taxon>
        <taxon>metagenomes</taxon>
        <taxon>ecological metagenomes</taxon>
    </lineage>
</organism>
<evidence type="ECO:0000313" key="1">
    <source>
        <dbReference type="EMBL" id="GAH13897.1"/>
    </source>
</evidence>
<proteinExistence type="predicted"/>
<dbReference type="EMBL" id="BART01036730">
    <property type="protein sequence ID" value="GAH13897.1"/>
    <property type="molecule type" value="Genomic_DNA"/>
</dbReference>
<gene>
    <name evidence="1" type="ORF">S01H4_61799</name>
</gene>
<feature type="non-terminal residue" evidence="1">
    <location>
        <position position="166"/>
    </location>
</feature>
<dbReference type="AlphaFoldDB" id="X1D182"/>
<accession>X1D182</accession>
<name>X1D182_9ZZZZ</name>